<dbReference type="Gene3D" id="3.40.640.10">
    <property type="entry name" value="Type I PLP-dependent aspartate aminotransferase-like (Major domain)"/>
    <property type="match status" value="1"/>
</dbReference>
<dbReference type="PATRIC" id="fig|394096.3.peg.7983"/>
<evidence type="ECO:0000256" key="4">
    <source>
        <dbReference type="ARBA" id="ARBA00022723"/>
    </source>
</evidence>
<dbReference type="Proteomes" id="UP000028725">
    <property type="component" value="Unassembled WGS sequence"/>
</dbReference>
<evidence type="ECO:0000256" key="7">
    <source>
        <dbReference type="ARBA" id="ARBA00023014"/>
    </source>
</evidence>
<dbReference type="Pfam" id="PF00266">
    <property type="entry name" value="Aminotran_5"/>
    <property type="match status" value="1"/>
</dbReference>
<protein>
    <submittedName>
        <fullName evidence="10">Cysteine desulfurase</fullName>
    </submittedName>
</protein>
<dbReference type="Gene3D" id="1.10.260.50">
    <property type="match status" value="1"/>
</dbReference>
<organism evidence="10 11">
    <name type="scientific">Hyalangium minutum</name>
    <dbReference type="NCBI Taxonomy" id="394096"/>
    <lineage>
        <taxon>Bacteria</taxon>
        <taxon>Pseudomonadati</taxon>
        <taxon>Myxococcota</taxon>
        <taxon>Myxococcia</taxon>
        <taxon>Myxococcales</taxon>
        <taxon>Cystobacterineae</taxon>
        <taxon>Archangiaceae</taxon>
        <taxon>Hyalangium</taxon>
    </lineage>
</organism>
<evidence type="ECO:0000259" key="9">
    <source>
        <dbReference type="Pfam" id="PF00266"/>
    </source>
</evidence>
<evidence type="ECO:0000256" key="2">
    <source>
        <dbReference type="ARBA" id="ARBA00006490"/>
    </source>
</evidence>
<evidence type="ECO:0000256" key="5">
    <source>
        <dbReference type="ARBA" id="ARBA00022898"/>
    </source>
</evidence>
<dbReference type="InterPro" id="IPR016454">
    <property type="entry name" value="Cysteine_dSase"/>
</dbReference>
<evidence type="ECO:0000256" key="6">
    <source>
        <dbReference type="ARBA" id="ARBA00023004"/>
    </source>
</evidence>
<keyword evidence="11" id="KW-1185">Reference proteome</keyword>
<dbReference type="PANTHER" id="PTHR11601:SF34">
    <property type="entry name" value="CYSTEINE DESULFURASE"/>
    <property type="match status" value="1"/>
</dbReference>
<keyword evidence="5" id="KW-0663">Pyridoxal phosphate</keyword>
<comment type="similarity">
    <text evidence="2">Belongs to the class-V pyridoxal-phosphate-dependent aminotransferase family. NifS/IscS subfamily.</text>
</comment>
<dbReference type="AlphaFoldDB" id="A0A085W379"/>
<keyword evidence="3" id="KW-0808">Transferase</keyword>
<dbReference type="STRING" id="394096.DB31_4248"/>
<dbReference type="InterPro" id="IPR015424">
    <property type="entry name" value="PyrdxlP-dep_Trfase"/>
</dbReference>
<gene>
    <name evidence="10" type="ORF">DB31_4248</name>
</gene>
<dbReference type="Gene3D" id="3.90.1150.10">
    <property type="entry name" value="Aspartate Aminotransferase, domain 1"/>
    <property type="match status" value="1"/>
</dbReference>
<evidence type="ECO:0000256" key="3">
    <source>
        <dbReference type="ARBA" id="ARBA00022679"/>
    </source>
</evidence>
<sequence>MIYWDHNAAAPLRPEVARALARAFTEGGFGNPSSVHQAGREARGRLDSARARVARVLGCEPKEICFTGSGSEADALALKGAFLARPDANRRRIVSSAIEHPAVLAALTQLEKQGAEVVRLKPGTDGRVRAEAVLEALTPATALCSLMWANNETGVVQPVAEVARACRQRGILFHTDAVQVAGKLPLSLREVDADLLALSAHKFGGPAGAGALVVRKGVDTQALTPGHQEAGRRGGTQNVPYAEALALALELSQEDQEATAARVGALRDTFEREVLTSISDVTVNGAGAPRVPNTSNLSIHGADGEALLIALDLEGICVSSGAACASGTLTPSHVLTAMGLTPAQAHASLRFSLGPGATEAEVERVVKALRTHVPRARALAAQDLA</sequence>
<dbReference type="GO" id="GO:0031071">
    <property type="term" value="F:cysteine desulfurase activity"/>
    <property type="evidence" value="ECO:0007669"/>
    <property type="project" value="UniProtKB-EC"/>
</dbReference>
<dbReference type="PANTHER" id="PTHR11601">
    <property type="entry name" value="CYSTEINE DESULFURYLASE FAMILY MEMBER"/>
    <property type="match status" value="1"/>
</dbReference>
<dbReference type="InterPro" id="IPR015421">
    <property type="entry name" value="PyrdxlP-dep_Trfase_major"/>
</dbReference>
<keyword evidence="4" id="KW-0479">Metal-binding</keyword>
<dbReference type="EMBL" id="JMCB01000023">
    <property type="protein sequence ID" value="KFE62142.1"/>
    <property type="molecule type" value="Genomic_DNA"/>
</dbReference>
<proteinExistence type="inferred from homology"/>
<reference evidence="10 11" key="1">
    <citation type="submission" date="2014-04" db="EMBL/GenBank/DDBJ databases">
        <title>Genome assembly of Hyalangium minutum DSM 14724.</title>
        <authorList>
            <person name="Sharma G."/>
            <person name="Subramanian S."/>
        </authorList>
    </citation>
    <scope>NUCLEOTIDE SEQUENCE [LARGE SCALE GENOMIC DNA]</scope>
    <source>
        <strain evidence="10 11">DSM 14724</strain>
    </source>
</reference>
<comment type="caution">
    <text evidence="10">The sequence shown here is derived from an EMBL/GenBank/DDBJ whole genome shotgun (WGS) entry which is preliminary data.</text>
</comment>
<dbReference type="PIRSF" id="PIRSF005572">
    <property type="entry name" value="NifS"/>
    <property type="match status" value="1"/>
</dbReference>
<evidence type="ECO:0000313" key="10">
    <source>
        <dbReference type="EMBL" id="KFE62142.1"/>
    </source>
</evidence>
<evidence type="ECO:0000313" key="11">
    <source>
        <dbReference type="Proteomes" id="UP000028725"/>
    </source>
</evidence>
<dbReference type="InterPro" id="IPR015422">
    <property type="entry name" value="PyrdxlP-dep_Trfase_small"/>
</dbReference>
<dbReference type="GO" id="GO:0046872">
    <property type="term" value="F:metal ion binding"/>
    <property type="evidence" value="ECO:0007669"/>
    <property type="project" value="UniProtKB-KW"/>
</dbReference>
<accession>A0A085W379</accession>
<evidence type="ECO:0000256" key="1">
    <source>
        <dbReference type="ARBA" id="ARBA00001933"/>
    </source>
</evidence>
<comment type="catalytic activity">
    <reaction evidence="8">
        <text>(sulfur carrier)-H + L-cysteine = (sulfur carrier)-SH + L-alanine</text>
        <dbReference type="Rhea" id="RHEA:43892"/>
        <dbReference type="Rhea" id="RHEA-COMP:14737"/>
        <dbReference type="Rhea" id="RHEA-COMP:14739"/>
        <dbReference type="ChEBI" id="CHEBI:29917"/>
        <dbReference type="ChEBI" id="CHEBI:35235"/>
        <dbReference type="ChEBI" id="CHEBI:57972"/>
        <dbReference type="ChEBI" id="CHEBI:64428"/>
        <dbReference type="EC" id="2.8.1.7"/>
    </reaction>
</comment>
<evidence type="ECO:0000256" key="8">
    <source>
        <dbReference type="ARBA" id="ARBA00050776"/>
    </source>
</evidence>
<keyword evidence="7" id="KW-0411">Iron-sulfur</keyword>
<dbReference type="InterPro" id="IPR000192">
    <property type="entry name" value="Aminotrans_V_dom"/>
</dbReference>
<keyword evidence="6" id="KW-0408">Iron</keyword>
<dbReference type="GO" id="GO:0051536">
    <property type="term" value="F:iron-sulfur cluster binding"/>
    <property type="evidence" value="ECO:0007669"/>
    <property type="project" value="UniProtKB-KW"/>
</dbReference>
<name>A0A085W379_9BACT</name>
<comment type="cofactor">
    <cofactor evidence="1">
        <name>pyridoxal 5'-phosphate</name>
        <dbReference type="ChEBI" id="CHEBI:597326"/>
    </cofactor>
</comment>
<dbReference type="SUPFAM" id="SSF53383">
    <property type="entry name" value="PLP-dependent transferases"/>
    <property type="match status" value="1"/>
</dbReference>
<feature type="domain" description="Aminotransferase class V" evidence="9">
    <location>
        <begin position="2"/>
        <end position="365"/>
    </location>
</feature>
<dbReference type="RefSeq" id="WP_044197869.1">
    <property type="nucleotide sequence ID" value="NZ_JMCB01000023.1"/>
</dbReference>
<dbReference type="OrthoDB" id="9808002at2"/>